<accession>A0ABU3BVA8</accession>
<evidence type="ECO:0000256" key="5">
    <source>
        <dbReference type="ARBA" id="ARBA00022519"/>
    </source>
</evidence>
<dbReference type="NCBIfam" id="TIGR01352">
    <property type="entry name" value="tonB_Cterm"/>
    <property type="match status" value="1"/>
</dbReference>
<dbReference type="Gene3D" id="3.30.1150.10">
    <property type="match status" value="1"/>
</dbReference>
<sequence>MRLPALALLLAAAPAFAQTAPPTAADSALVERYLALSVASAEASRGVLAGAPNPVGDMADLVTSETTLDSVRAAFYADLRPALLADAVAFTEGPLFQRAQRASTLLADSLSFDEIQALIKDPGDRPLADSALSARYAAALLDATQPPDVQERMIDAVIGALPAEVLEPMGGADAFPEMYRSQMQSASMRDLQADAMTRGARLSLAGLSDDDARALVDYMESDAARYAGRATALGTTNALVPRIVDMMASALADVPAPPYAPPDNGARLLDEVAAVQGRLPYPDDVRADGVEGVVVVRFVVGAGGAVEEAEVVSSPDPRLSAVVLDAVRATRFTPVVSGGRPARTPITFPFEFSLDDGRGGADGGR</sequence>
<proteinExistence type="inferred from homology"/>
<gene>
    <name evidence="12" type="ORF">RM540_15790</name>
</gene>
<dbReference type="InterPro" id="IPR006260">
    <property type="entry name" value="TonB/TolA_C"/>
</dbReference>
<evidence type="ECO:0000313" key="12">
    <source>
        <dbReference type="EMBL" id="MDT0633217.1"/>
    </source>
</evidence>
<evidence type="ECO:0000256" key="8">
    <source>
        <dbReference type="ARBA" id="ARBA00022989"/>
    </source>
</evidence>
<reference evidence="12 13" key="1">
    <citation type="submission" date="2023-09" db="EMBL/GenBank/DDBJ databases">
        <authorList>
            <person name="Rey-Velasco X."/>
        </authorList>
    </citation>
    <scope>NUCLEOTIDE SEQUENCE [LARGE SCALE GENOMIC DNA]</scope>
    <source>
        <strain evidence="12 13">F394</strain>
    </source>
</reference>
<evidence type="ECO:0000256" key="6">
    <source>
        <dbReference type="ARBA" id="ARBA00022692"/>
    </source>
</evidence>
<dbReference type="EMBL" id="JAVRHT010000062">
    <property type="protein sequence ID" value="MDT0633217.1"/>
    <property type="molecule type" value="Genomic_DNA"/>
</dbReference>
<evidence type="ECO:0000256" key="10">
    <source>
        <dbReference type="SAM" id="SignalP"/>
    </source>
</evidence>
<organism evidence="12 13">
    <name type="scientific">Rubrivirga litoralis</name>
    <dbReference type="NCBI Taxonomy" id="3075598"/>
    <lineage>
        <taxon>Bacteria</taxon>
        <taxon>Pseudomonadati</taxon>
        <taxon>Rhodothermota</taxon>
        <taxon>Rhodothermia</taxon>
        <taxon>Rhodothermales</taxon>
        <taxon>Rubricoccaceae</taxon>
        <taxon>Rubrivirga</taxon>
    </lineage>
</organism>
<feature type="signal peptide" evidence="10">
    <location>
        <begin position="1"/>
        <end position="17"/>
    </location>
</feature>
<dbReference type="InterPro" id="IPR051045">
    <property type="entry name" value="TonB-dependent_transducer"/>
</dbReference>
<protein>
    <submittedName>
        <fullName evidence="12">TonB family protein</fullName>
    </submittedName>
</protein>
<evidence type="ECO:0000256" key="3">
    <source>
        <dbReference type="ARBA" id="ARBA00022448"/>
    </source>
</evidence>
<dbReference type="SUPFAM" id="SSF74653">
    <property type="entry name" value="TolA/TonB C-terminal domain"/>
    <property type="match status" value="1"/>
</dbReference>
<comment type="similarity">
    <text evidence="2">Belongs to the TonB family.</text>
</comment>
<dbReference type="Proteomes" id="UP001267426">
    <property type="component" value="Unassembled WGS sequence"/>
</dbReference>
<evidence type="ECO:0000256" key="4">
    <source>
        <dbReference type="ARBA" id="ARBA00022475"/>
    </source>
</evidence>
<keyword evidence="4" id="KW-1003">Cell membrane</keyword>
<evidence type="ECO:0000256" key="1">
    <source>
        <dbReference type="ARBA" id="ARBA00004383"/>
    </source>
</evidence>
<dbReference type="InterPro" id="IPR037682">
    <property type="entry name" value="TonB_C"/>
</dbReference>
<keyword evidence="7" id="KW-0653">Protein transport</keyword>
<keyword evidence="8" id="KW-1133">Transmembrane helix</keyword>
<dbReference type="PANTHER" id="PTHR33446:SF2">
    <property type="entry name" value="PROTEIN TONB"/>
    <property type="match status" value="1"/>
</dbReference>
<name>A0ABU3BVA8_9BACT</name>
<dbReference type="PANTHER" id="PTHR33446">
    <property type="entry name" value="PROTEIN TONB-RELATED"/>
    <property type="match status" value="1"/>
</dbReference>
<evidence type="ECO:0000256" key="7">
    <source>
        <dbReference type="ARBA" id="ARBA00022927"/>
    </source>
</evidence>
<feature type="domain" description="TonB C-terminal" evidence="11">
    <location>
        <begin position="266"/>
        <end position="361"/>
    </location>
</feature>
<evidence type="ECO:0000313" key="13">
    <source>
        <dbReference type="Proteomes" id="UP001267426"/>
    </source>
</evidence>
<evidence type="ECO:0000256" key="2">
    <source>
        <dbReference type="ARBA" id="ARBA00006555"/>
    </source>
</evidence>
<evidence type="ECO:0000256" key="9">
    <source>
        <dbReference type="ARBA" id="ARBA00023136"/>
    </source>
</evidence>
<evidence type="ECO:0000259" key="11">
    <source>
        <dbReference type="PROSITE" id="PS52015"/>
    </source>
</evidence>
<dbReference type="PROSITE" id="PS52015">
    <property type="entry name" value="TONB_CTD"/>
    <property type="match status" value="1"/>
</dbReference>
<comment type="caution">
    <text evidence="12">The sequence shown here is derived from an EMBL/GenBank/DDBJ whole genome shotgun (WGS) entry which is preliminary data.</text>
</comment>
<keyword evidence="5" id="KW-0997">Cell inner membrane</keyword>
<keyword evidence="10" id="KW-0732">Signal</keyword>
<feature type="chain" id="PRO_5047022548" evidence="10">
    <location>
        <begin position="18"/>
        <end position="365"/>
    </location>
</feature>
<dbReference type="Pfam" id="PF03544">
    <property type="entry name" value="TonB_C"/>
    <property type="match status" value="1"/>
</dbReference>
<keyword evidence="6" id="KW-0812">Transmembrane</keyword>
<keyword evidence="3" id="KW-0813">Transport</keyword>
<dbReference type="RefSeq" id="WP_311665895.1">
    <property type="nucleotide sequence ID" value="NZ_JAVRHT010000062.1"/>
</dbReference>
<comment type="subcellular location">
    <subcellularLocation>
        <location evidence="1">Cell inner membrane</location>
        <topology evidence="1">Single-pass membrane protein</topology>
        <orientation evidence="1">Periplasmic side</orientation>
    </subcellularLocation>
</comment>
<keyword evidence="9" id="KW-0472">Membrane</keyword>
<keyword evidence="13" id="KW-1185">Reference proteome</keyword>